<feature type="compositionally biased region" description="Low complexity" evidence="3">
    <location>
        <begin position="86"/>
        <end position="98"/>
    </location>
</feature>
<dbReference type="InterPro" id="IPR051422">
    <property type="entry name" value="AlkB_tRNA_MeTrf/Diox"/>
</dbReference>
<dbReference type="AlphaFoldDB" id="A0AAV5GMF3"/>
<sequence>MAASFESAHVHAVYDEIATDFSRTRHSRWPFVERFLDSLPPGGLVLDAGTGNGKYLGCRSVLEWDGKRDQPMPRGGKGKAKAVQEPSAAPSTPPASRADLLPLGFDMSTGLLSIASGKGHEVVRGDCVDLSCWRRGAFNHAISIATIHHFATPERRIEAVKQMILAVLPTTPPSPPFPTPPSSFSSSDPSPTDHDAFATDPPPSQLLIVVWSLEQDPTLAAQGGDRSARRTTGGKKGAVPIADAVAGELARDEGDAEGQDVFVPWERQEPHVPRADRDKTPRKRGRARAGEEAASAPVARAEDGGSSDALDAPPTTAPAEAQAKPVFNRYYHLFRQYELSSLVASAAAQLGLAFEAPEGYALGSVAADASEGAGEVVKPRDGWKAVVRLKEERWERENWVVEVEVAWRR</sequence>
<dbReference type="InterPro" id="IPR029063">
    <property type="entry name" value="SAM-dependent_MTases_sf"/>
</dbReference>
<dbReference type="PANTHER" id="PTHR13069">
    <property type="entry name" value="ALKYLATED DNA REPAIR PROTEIN ALKB HOMOLOG 8"/>
    <property type="match status" value="1"/>
</dbReference>
<feature type="region of interest" description="Disordered" evidence="3">
    <location>
        <begin position="66"/>
        <end position="100"/>
    </location>
</feature>
<feature type="compositionally biased region" description="Basic and acidic residues" evidence="3">
    <location>
        <begin position="266"/>
        <end position="279"/>
    </location>
</feature>
<reference evidence="4 5" key="1">
    <citation type="submission" date="2021-12" db="EMBL/GenBank/DDBJ databases">
        <title>High titer production of polyol ester of fatty acids by Rhodotorula paludigena BS15 towards product separation-free biomass refinery.</title>
        <authorList>
            <person name="Mano J."/>
            <person name="Ono H."/>
            <person name="Tanaka T."/>
            <person name="Naito K."/>
            <person name="Sushida H."/>
            <person name="Ike M."/>
            <person name="Tokuyasu K."/>
            <person name="Kitaoka M."/>
        </authorList>
    </citation>
    <scope>NUCLEOTIDE SEQUENCE [LARGE SCALE GENOMIC DNA]</scope>
    <source>
        <strain evidence="4 5">BS15</strain>
    </source>
</reference>
<evidence type="ECO:0000256" key="2">
    <source>
        <dbReference type="ARBA" id="ARBA00022679"/>
    </source>
</evidence>
<keyword evidence="1" id="KW-0489">Methyltransferase</keyword>
<dbReference type="PANTHER" id="PTHR13069:SF21">
    <property type="entry name" value="ALKYLATED DNA REPAIR PROTEIN ALKB HOMOLOG 8"/>
    <property type="match status" value="1"/>
</dbReference>
<keyword evidence="2" id="KW-0808">Transferase</keyword>
<feature type="non-terminal residue" evidence="4">
    <location>
        <position position="409"/>
    </location>
</feature>
<evidence type="ECO:0008006" key="6">
    <source>
        <dbReference type="Google" id="ProtNLM"/>
    </source>
</evidence>
<evidence type="ECO:0000256" key="3">
    <source>
        <dbReference type="SAM" id="MobiDB-lite"/>
    </source>
</evidence>
<feature type="region of interest" description="Disordered" evidence="3">
    <location>
        <begin position="171"/>
        <end position="201"/>
    </location>
</feature>
<keyword evidence="5" id="KW-1185">Reference proteome</keyword>
<accession>A0AAV5GMF3</accession>
<feature type="compositionally biased region" description="Low complexity" evidence="3">
    <location>
        <begin position="309"/>
        <end position="321"/>
    </location>
</feature>
<dbReference type="Gene3D" id="3.40.50.150">
    <property type="entry name" value="Vaccinia Virus protein VP39"/>
    <property type="match status" value="1"/>
</dbReference>
<comment type="caution">
    <text evidence="4">The sequence shown here is derived from an EMBL/GenBank/DDBJ whole genome shotgun (WGS) entry which is preliminary data.</text>
</comment>
<feature type="compositionally biased region" description="Pro residues" evidence="3">
    <location>
        <begin position="171"/>
        <end position="181"/>
    </location>
</feature>
<dbReference type="GO" id="GO:0002098">
    <property type="term" value="P:tRNA wobble uridine modification"/>
    <property type="evidence" value="ECO:0007669"/>
    <property type="project" value="TreeGrafter"/>
</dbReference>
<gene>
    <name evidence="4" type="ORF">Rhopal_003450-T1</name>
</gene>
<dbReference type="GO" id="GO:0000049">
    <property type="term" value="F:tRNA binding"/>
    <property type="evidence" value="ECO:0007669"/>
    <property type="project" value="TreeGrafter"/>
</dbReference>
<dbReference type="SUPFAM" id="SSF53335">
    <property type="entry name" value="S-adenosyl-L-methionine-dependent methyltransferases"/>
    <property type="match status" value="1"/>
</dbReference>
<dbReference type="GO" id="GO:0030488">
    <property type="term" value="P:tRNA methylation"/>
    <property type="evidence" value="ECO:0007669"/>
    <property type="project" value="TreeGrafter"/>
</dbReference>
<organism evidence="4 5">
    <name type="scientific">Rhodotorula paludigena</name>
    <dbReference type="NCBI Taxonomy" id="86838"/>
    <lineage>
        <taxon>Eukaryota</taxon>
        <taxon>Fungi</taxon>
        <taxon>Dikarya</taxon>
        <taxon>Basidiomycota</taxon>
        <taxon>Pucciniomycotina</taxon>
        <taxon>Microbotryomycetes</taxon>
        <taxon>Sporidiobolales</taxon>
        <taxon>Sporidiobolaceae</taxon>
        <taxon>Rhodotorula</taxon>
    </lineage>
</organism>
<evidence type="ECO:0000313" key="5">
    <source>
        <dbReference type="Proteomes" id="UP001342314"/>
    </source>
</evidence>
<dbReference type="GO" id="GO:0005737">
    <property type="term" value="C:cytoplasm"/>
    <property type="evidence" value="ECO:0007669"/>
    <property type="project" value="TreeGrafter"/>
</dbReference>
<evidence type="ECO:0000256" key="1">
    <source>
        <dbReference type="ARBA" id="ARBA00022603"/>
    </source>
</evidence>
<dbReference type="GO" id="GO:0106335">
    <property type="term" value="F:tRNA (5-carboxymethyluridine(34)-5-O)-methyltransferase activity"/>
    <property type="evidence" value="ECO:0007669"/>
    <property type="project" value="TreeGrafter"/>
</dbReference>
<evidence type="ECO:0000313" key="4">
    <source>
        <dbReference type="EMBL" id="GJN90439.1"/>
    </source>
</evidence>
<protein>
    <recommendedName>
        <fullName evidence="6">Methyltransferase type 11 domain-containing protein</fullName>
    </recommendedName>
</protein>
<feature type="region of interest" description="Disordered" evidence="3">
    <location>
        <begin position="250"/>
        <end position="321"/>
    </location>
</feature>
<name>A0AAV5GMF3_9BASI</name>
<dbReference type="GO" id="GO:0005634">
    <property type="term" value="C:nucleus"/>
    <property type="evidence" value="ECO:0007669"/>
    <property type="project" value="TreeGrafter"/>
</dbReference>
<proteinExistence type="predicted"/>
<dbReference type="EMBL" id="BQKY01000006">
    <property type="protein sequence ID" value="GJN90439.1"/>
    <property type="molecule type" value="Genomic_DNA"/>
</dbReference>
<dbReference type="Proteomes" id="UP001342314">
    <property type="component" value="Unassembled WGS sequence"/>
</dbReference>